<evidence type="ECO:0000256" key="3">
    <source>
        <dbReference type="ARBA" id="ARBA00023163"/>
    </source>
</evidence>
<evidence type="ECO:0000313" key="6">
    <source>
        <dbReference type="Proteomes" id="UP001523392"/>
    </source>
</evidence>
<keyword evidence="2" id="KW-0238">DNA-binding</keyword>
<dbReference type="InterPro" id="IPR036390">
    <property type="entry name" value="WH_DNA-bd_sf"/>
</dbReference>
<comment type="caution">
    <text evidence="5">The sequence shown here is derived from an EMBL/GenBank/DDBJ whole genome shotgun (WGS) entry which is preliminary data.</text>
</comment>
<dbReference type="PROSITE" id="PS50995">
    <property type="entry name" value="HTH_MARR_2"/>
    <property type="match status" value="1"/>
</dbReference>
<dbReference type="InterPro" id="IPR000835">
    <property type="entry name" value="HTH_MarR-typ"/>
</dbReference>
<dbReference type="Gene3D" id="1.10.10.10">
    <property type="entry name" value="Winged helix-like DNA-binding domain superfamily/Winged helix DNA-binding domain"/>
    <property type="match status" value="1"/>
</dbReference>
<keyword evidence="6" id="KW-1185">Reference proteome</keyword>
<name>A0ABT1D148_9PROT</name>
<dbReference type="RefSeq" id="WP_252951578.1">
    <property type="nucleotide sequence ID" value="NZ_JAFIRR010000010.1"/>
</dbReference>
<keyword evidence="3" id="KW-0804">Transcription</keyword>
<dbReference type="InterPro" id="IPR036388">
    <property type="entry name" value="WH-like_DNA-bd_sf"/>
</dbReference>
<accession>A0ABT1D148</accession>
<dbReference type="PANTHER" id="PTHR35790">
    <property type="entry name" value="HTH-TYPE TRANSCRIPTIONAL REGULATOR PCHR"/>
    <property type="match status" value="1"/>
</dbReference>
<dbReference type="PANTHER" id="PTHR35790:SF4">
    <property type="entry name" value="HTH-TYPE TRANSCRIPTIONAL REGULATOR PCHR"/>
    <property type="match status" value="1"/>
</dbReference>
<evidence type="ECO:0000313" key="5">
    <source>
        <dbReference type="EMBL" id="MCO6414989.1"/>
    </source>
</evidence>
<dbReference type="Proteomes" id="UP001523392">
    <property type="component" value="Unassembled WGS sequence"/>
</dbReference>
<feature type="domain" description="HTH marR-type" evidence="4">
    <location>
        <begin position="10"/>
        <end position="143"/>
    </location>
</feature>
<sequence>MRHRSAFVLEAFLPYRLSVVANRASRLFARRYAEAFGLSVPEWRVLAVLGRFGGLSATEVAERTAMDKVKVSRAVKLLLDRGLVERTEDAADRRVQRLAMTAEGARIHAGIVPHARALEVELLAGFSPAEAAALQAVLDRLEARLAEMGAEAAADGPD</sequence>
<dbReference type="EMBL" id="JAFIRR010000010">
    <property type="protein sequence ID" value="MCO6414989.1"/>
    <property type="molecule type" value="Genomic_DNA"/>
</dbReference>
<evidence type="ECO:0000256" key="1">
    <source>
        <dbReference type="ARBA" id="ARBA00023015"/>
    </source>
</evidence>
<gene>
    <name evidence="5" type="ORF">JYK14_02200</name>
</gene>
<dbReference type="PRINTS" id="PR00598">
    <property type="entry name" value="HTHMARR"/>
</dbReference>
<proteinExistence type="predicted"/>
<evidence type="ECO:0000256" key="2">
    <source>
        <dbReference type="ARBA" id="ARBA00023125"/>
    </source>
</evidence>
<reference evidence="5 6" key="1">
    <citation type="submission" date="2021-12" db="EMBL/GenBank/DDBJ databases">
        <title>Siccirubricoccus leaddurans sp. nov., a high concentration Zn2+ tolerance bacterium.</title>
        <authorList>
            <person name="Cao Y."/>
        </authorList>
    </citation>
    <scope>NUCLEOTIDE SEQUENCE [LARGE SCALE GENOMIC DNA]</scope>
    <source>
        <strain evidence="5 6">KC 17139</strain>
    </source>
</reference>
<evidence type="ECO:0000259" key="4">
    <source>
        <dbReference type="PROSITE" id="PS50995"/>
    </source>
</evidence>
<dbReference type="SUPFAM" id="SSF46785">
    <property type="entry name" value="Winged helix' DNA-binding domain"/>
    <property type="match status" value="1"/>
</dbReference>
<keyword evidence="1" id="KW-0805">Transcription regulation</keyword>
<organism evidence="5 6">
    <name type="scientific">Siccirubricoccus soli</name>
    <dbReference type="NCBI Taxonomy" id="2899147"/>
    <lineage>
        <taxon>Bacteria</taxon>
        <taxon>Pseudomonadati</taxon>
        <taxon>Pseudomonadota</taxon>
        <taxon>Alphaproteobacteria</taxon>
        <taxon>Acetobacterales</taxon>
        <taxon>Roseomonadaceae</taxon>
        <taxon>Siccirubricoccus</taxon>
    </lineage>
</organism>
<dbReference type="InterPro" id="IPR052067">
    <property type="entry name" value="Metal_resp_HTH_trans_reg"/>
</dbReference>
<protein>
    <submittedName>
        <fullName evidence="5">MarR family transcriptional regulator</fullName>
    </submittedName>
</protein>
<dbReference type="Pfam" id="PF12802">
    <property type="entry name" value="MarR_2"/>
    <property type="match status" value="1"/>
</dbReference>
<dbReference type="SMART" id="SM00347">
    <property type="entry name" value="HTH_MARR"/>
    <property type="match status" value="1"/>
</dbReference>